<sequence length="344" mass="38689">MAPPCEKNGPGQQILQVATTDSNITPREIMALSLEHLVFVIVRHIPSSKSKQVIMMSSKKLAQLSKKWQGISAIGRRRVTTTDKDVHPSSSSVAGKGHFVVYSSDGRRFEIPIACLHTMIFGELLRMSQEEFGFTKRPPKKPTRNHMKILRTGWHVVEPPLETGESPALYIKQHPKKYMAERYKMVRVTTHLGKKTKQATTISSKKLAQLSKKWQAVGAIGRRRATIAGKEIHPSCSTVADKGHCVVYSFDGRRYKIPLVYLRARVFQELLRMSQEEFGFTNDGRITLPCDTAVMEYVMCLVRREASKDVERALLSSIVIACHHPSRMVQSLSGLNQQFAVCSS</sequence>
<dbReference type="PANTHER" id="PTHR31175:SF51">
    <property type="entry name" value="OS08G0550700 PROTEIN"/>
    <property type="match status" value="1"/>
</dbReference>
<dbReference type="PANTHER" id="PTHR31175">
    <property type="entry name" value="AUXIN-RESPONSIVE FAMILY PROTEIN"/>
    <property type="match status" value="1"/>
</dbReference>
<organism evidence="2">
    <name type="scientific">Aegilops tauschii</name>
    <name type="common">Tausch's goatgrass</name>
    <name type="synonym">Aegilops squarrosa</name>
    <dbReference type="NCBI Taxonomy" id="37682"/>
    <lineage>
        <taxon>Eukaryota</taxon>
        <taxon>Viridiplantae</taxon>
        <taxon>Streptophyta</taxon>
        <taxon>Embryophyta</taxon>
        <taxon>Tracheophyta</taxon>
        <taxon>Spermatophyta</taxon>
        <taxon>Magnoliopsida</taxon>
        <taxon>Liliopsida</taxon>
        <taxon>Poales</taxon>
        <taxon>Poaceae</taxon>
        <taxon>BOP clade</taxon>
        <taxon>Pooideae</taxon>
        <taxon>Triticodae</taxon>
        <taxon>Triticeae</taxon>
        <taxon>Triticinae</taxon>
        <taxon>Aegilops</taxon>
    </lineage>
</organism>
<name>M8BPC4_AEGTA</name>
<protein>
    <recommendedName>
        <fullName evidence="3">Auxin-induced protein 6B</fullName>
    </recommendedName>
</protein>
<dbReference type="InterPro" id="IPR003676">
    <property type="entry name" value="SAUR_fam"/>
</dbReference>
<dbReference type="AlphaFoldDB" id="M8BPC4"/>
<reference evidence="2" key="1">
    <citation type="submission" date="2015-06" db="UniProtKB">
        <authorList>
            <consortium name="EnsemblPlants"/>
        </authorList>
    </citation>
    <scope>IDENTIFICATION</scope>
</reference>
<proteinExistence type="inferred from homology"/>
<accession>M8BPC4</accession>
<evidence type="ECO:0000313" key="2">
    <source>
        <dbReference type="EnsemblPlants" id="EMT04812"/>
    </source>
</evidence>
<evidence type="ECO:0000256" key="1">
    <source>
        <dbReference type="ARBA" id="ARBA00006974"/>
    </source>
</evidence>
<dbReference type="Pfam" id="PF02519">
    <property type="entry name" value="Auxin_inducible"/>
    <property type="match status" value="2"/>
</dbReference>
<evidence type="ECO:0008006" key="3">
    <source>
        <dbReference type="Google" id="ProtNLM"/>
    </source>
</evidence>
<comment type="similarity">
    <text evidence="1">Belongs to the ARG7 family.</text>
</comment>
<dbReference type="EnsemblPlants" id="EMT04812">
    <property type="protein sequence ID" value="EMT04812"/>
    <property type="gene ID" value="F775_19722"/>
</dbReference>
<dbReference type="GO" id="GO:0009733">
    <property type="term" value="P:response to auxin"/>
    <property type="evidence" value="ECO:0007669"/>
    <property type="project" value="InterPro"/>
</dbReference>